<evidence type="ECO:0000313" key="2">
    <source>
        <dbReference type="Proteomes" id="UP000476064"/>
    </source>
</evidence>
<dbReference type="EMBL" id="CP048209">
    <property type="protein sequence ID" value="QHT63838.1"/>
    <property type="molecule type" value="Genomic_DNA"/>
</dbReference>
<evidence type="ECO:0000313" key="1">
    <source>
        <dbReference type="EMBL" id="QHT63838.1"/>
    </source>
</evidence>
<dbReference type="InterPro" id="IPR024998">
    <property type="entry name" value="DUF3906"/>
</dbReference>
<organism evidence="1 2">
    <name type="scientific">Paenibacillus lycopersici</name>
    <dbReference type="NCBI Taxonomy" id="2704462"/>
    <lineage>
        <taxon>Bacteria</taxon>
        <taxon>Bacillati</taxon>
        <taxon>Bacillota</taxon>
        <taxon>Bacilli</taxon>
        <taxon>Bacillales</taxon>
        <taxon>Paenibacillaceae</taxon>
        <taxon>Paenibacillus</taxon>
    </lineage>
</organism>
<protein>
    <submittedName>
        <fullName evidence="1">DUF3906 family protein</fullName>
    </submittedName>
</protein>
<accession>A0A6C0G7V9</accession>
<dbReference type="AlphaFoldDB" id="A0A6C0G7V9"/>
<sequence length="70" mass="7937">MFLYKIEIEMEEATGHLIILAETDEKAFEAVDSQLERHYVKMPVLKSAAIVEKKRTSAGAGYFIPHQSLL</sequence>
<reference evidence="1 2" key="1">
    <citation type="submission" date="2020-01" db="EMBL/GenBank/DDBJ databases">
        <title>Paenibacillus sp. nov., isolated from tomato rhizosphere.</title>
        <authorList>
            <person name="Weon H.-Y."/>
            <person name="Lee S.A."/>
        </authorList>
    </citation>
    <scope>NUCLEOTIDE SEQUENCE [LARGE SCALE GENOMIC DNA]</scope>
    <source>
        <strain evidence="1 2">12200R-189</strain>
    </source>
</reference>
<dbReference type="KEGG" id="plyc:GXP70_09540"/>
<keyword evidence="2" id="KW-1185">Reference proteome</keyword>
<dbReference type="Proteomes" id="UP000476064">
    <property type="component" value="Chromosome"/>
</dbReference>
<dbReference type="Pfam" id="PF13046">
    <property type="entry name" value="DUF3906"/>
    <property type="match status" value="1"/>
</dbReference>
<proteinExistence type="predicted"/>
<gene>
    <name evidence="1" type="ORF">GXP70_09540</name>
</gene>
<name>A0A6C0G7V9_9BACL</name>